<dbReference type="Gene3D" id="2.40.160.50">
    <property type="entry name" value="membrane protein fhac: a member of the omp85/tpsb transporter family"/>
    <property type="match status" value="1"/>
</dbReference>
<dbReference type="GO" id="GO:0019867">
    <property type="term" value="C:outer membrane"/>
    <property type="evidence" value="ECO:0007669"/>
    <property type="project" value="InterPro"/>
</dbReference>
<evidence type="ECO:0000259" key="3">
    <source>
        <dbReference type="Pfam" id="PF01103"/>
    </source>
</evidence>
<evidence type="ECO:0000313" key="5">
    <source>
        <dbReference type="Proteomes" id="UP000278351"/>
    </source>
</evidence>
<name>A0A3N4Q1Z8_9BACT</name>
<evidence type="ECO:0000256" key="2">
    <source>
        <dbReference type="ARBA" id="ARBA00023136"/>
    </source>
</evidence>
<dbReference type="InterPro" id="IPR000184">
    <property type="entry name" value="Bac_surfAg_D15"/>
</dbReference>
<keyword evidence="2" id="KW-0472">Membrane</keyword>
<feature type="domain" description="Bacterial surface antigen (D15)" evidence="3">
    <location>
        <begin position="81"/>
        <end position="393"/>
    </location>
</feature>
<evidence type="ECO:0000313" key="4">
    <source>
        <dbReference type="EMBL" id="RPE13595.1"/>
    </source>
</evidence>
<dbReference type="AlphaFoldDB" id="A0A3N4Q1Z8"/>
<reference evidence="4 5" key="1">
    <citation type="submission" date="2018-11" db="EMBL/GenBank/DDBJ databases">
        <title>Chitinophaga lutea sp.nov., isolate from arsenic contaminated soil.</title>
        <authorList>
            <person name="Zong Y."/>
        </authorList>
    </citation>
    <scope>NUCLEOTIDE SEQUENCE [LARGE SCALE GENOMIC DNA]</scope>
    <source>
        <strain evidence="4 5">ZY74</strain>
    </source>
</reference>
<comment type="subcellular location">
    <subcellularLocation>
        <location evidence="1">Membrane</location>
    </subcellularLocation>
</comment>
<comment type="caution">
    <text evidence="4">The sequence shown here is derived from an EMBL/GenBank/DDBJ whole genome shotgun (WGS) entry which is preliminary data.</text>
</comment>
<gene>
    <name evidence="4" type="ORF">EGT74_08795</name>
</gene>
<keyword evidence="5" id="KW-1185">Reference proteome</keyword>
<sequence length="393" mass="44929">MRKEIAVLSFCMLGAQSMEAQDSLQVKENPHHLPFTKDTLRRSSVFPIPVVGYSPEKGFEFGVAALYSYYADKKTPSLLTRNSTMAALVTFTTKQQFKLNFQTDNWTRNNDFHIKTNLRYHNFPVYYYGIGDTTHHADQSLIGNKRYKISVEAEKRVTSHFYAGLSVTYQHDKYTADNDKGIFPESSLVDKTGGYSTFLGVTGVYDNRDNQNYCTNGTYVRFNAAYAPSFLSKHPLWRFEVKASQFIPITSKSTLGLNGLAQSLQGKTLPFYLLPELGNDNIMRGYYTGRYRDQNYLAAQAEYRYYVDPKIRIKLWFVDLQPTFALAGFAGTGTVFNNDGFSLSRLKPNYGLGIRYFYDKSARITVRLDYGWGEKRPGEKRQSGFYLSLSEAF</sequence>
<dbReference type="Proteomes" id="UP000278351">
    <property type="component" value="Unassembled WGS sequence"/>
</dbReference>
<protein>
    <submittedName>
        <fullName evidence="4">Polymerase</fullName>
    </submittedName>
</protein>
<dbReference type="Pfam" id="PF01103">
    <property type="entry name" value="Omp85"/>
    <property type="match status" value="1"/>
</dbReference>
<evidence type="ECO:0000256" key="1">
    <source>
        <dbReference type="ARBA" id="ARBA00004370"/>
    </source>
</evidence>
<organism evidence="4 5">
    <name type="scientific">Chitinophaga lutea</name>
    <dbReference type="NCBI Taxonomy" id="2488634"/>
    <lineage>
        <taxon>Bacteria</taxon>
        <taxon>Pseudomonadati</taxon>
        <taxon>Bacteroidota</taxon>
        <taxon>Chitinophagia</taxon>
        <taxon>Chitinophagales</taxon>
        <taxon>Chitinophagaceae</taxon>
        <taxon>Chitinophaga</taxon>
    </lineage>
</organism>
<accession>A0A3N4Q1Z8</accession>
<dbReference type="EMBL" id="RPDH01000001">
    <property type="protein sequence ID" value="RPE13595.1"/>
    <property type="molecule type" value="Genomic_DNA"/>
</dbReference>
<proteinExistence type="predicted"/>